<dbReference type="InterPro" id="IPR027417">
    <property type="entry name" value="P-loop_NTPase"/>
</dbReference>
<dbReference type="GO" id="GO:0005524">
    <property type="term" value="F:ATP binding"/>
    <property type="evidence" value="ECO:0007669"/>
    <property type="project" value="UniProtKB-KW"/>
</dbReference>
<name>A0A1J5PH50_9ZZZZ</name>
<dbReference type="SUPFAM" id="SSF52540">
    <property type="entry name" value="P-loop containing nucleoside triphosphate hydrolases"/>
    <property type="match status" value="1"/>
</dbReference>
<dbReference type="Gene3D" id="3.40.50.300">
    <property type="entry name" value="P-loop containing nucleotide triphosphate hydrolases"/>
    <property type="match status" value="1"/>
</dbReference>
<evidence type="ECO:0000256" key="3">
    <source>
        <dbReference type="ARBA" id="ARBA00022741"/>
    </source>
</evidence>
<dbReference type="PANTHER" id="PTHR11059:SF0">
    <property type="entry name" value="DNA REPAIR PROTEIN RECN"/>
    <property type="match status" value="1"/>
</dbReference>
<keyword evidence="6" id="KW-0234">DNA repair</keyword>
<dbReference type="AlphaFoldDB" id="A0A1J5PH50"/>
<sequence>MEATQAALATLDEDDKNAINCIAIACDALQKQEQIEPQFQPFAETLTSSLALLQDTVRALRAYARKTDLDPDRQQVLDDRISLWLSLARRYKCAPQDLHALLQSCKQQLQSLDAAADVETLEQALATAWQAYLQEADTLTRARHKAAPELAQTITLAMQGLGMQGGQFEVQVQTAAQALQTGFEEITFLVAGHAGSTPRPVNRIASGGELSRLALAIAVTTSQLGTAQTLVFDEIDAGIGGAVAQTVGRLMRQLGADRQVLAVTHLPQVAACANHHLVVSKQLQGNSTVSSVTAVVDQQREAELARMLGGEHILASTLAHARDMLHTHGI</sequence>
<evidence type="ECO:0000256" key="4">
    <source>
        <dbReference type="ARBA" id="ARBA00022763"/>
    </source>
</evidence>
<dbReference type="GO" id="GO:0006281">
    <property type="term" value="P:DNA repair"/>
    <property type="evidence" value="ECO:0007669"/>
    <property type="project" value="UniProtKB-KW"/>
</dbReference>
<protein>
    <recommendedName>
        <fullName evidence="2">DNA repair protein RecN</fullName>
    </recommendedName>
    <alternativeName>
        <fullName evidence="7">Recombination protein N</fullName>
    </alternativeName>
</protein>
<dbReference type="GO" id="GO:0006310">
    <property type="term" value="P:DNA recombination"/>
    <property type="evidence" value="ECO:0007669"/>
    <property type="project" value="InterPro"/>
</dbReference>
<proteinExistence type="inferred from homology"/>
<reference evidence="8" key="1">
    <citation type="submission" date="2016-10" db="EMBL/GenBank/DDBJ databases">
        <title>Sequence of Gallionella enrichment culture.</title>
        <authorList>
            <person name="Poehlein A."/>
            <person name="Muehling M."/>
            <person name="Daniel R."/>
        </authorList>
    </citation>
    <scope>NUCLEOTIDE SEQUENCE</scope>
</reference>
<dbReference type="CDD" id="cd03241">
    <property type="entry name" value="ABC_RecN"/>
    <property type="match status" value="1"/>
</dbReference>
<keyword evidence="3" id="KW-0547">Nucleotide-binding</keyword>
<dbReference type="InterPro" id="IPR004604">
    <property type="entry name" value="DNA_recomb/repair_RecN"/>
</dbReference>
<gene>
    <name evidence="8" type="primary">recN_15</name>
    <name evidence="8" type="ORF">GALL_538530</name>
</gene>
<dbReference type="PANTHER" id="PTHR11059">
    <property type="entry name" value="DNA REPAIR PROTEIN RECN"/>
    <property type="match status" value="1"/>
</dbReference>
<evidence type="ECO:0000256" key="6">
    <source>
        <dbReference type="ARBA" id="ARBA00023204"/>
    </source>
</evidence>
<keyword evidence="5" id="KW-0067">ATP-binding</keyword>
<comment type="similarity">
    <text evidence="1">Belongs to the RecN family.</text>
</comment>
<evidence type="ECO:0000256" key="1">
    <source>
        <dbReference type="ARBA" id="ARBA00009441"/>
    </source>
</evidence>
<evidence type="ECO:0000256" key="7">
    <source>
        <dbReference type="ARBA" id="ARBA00033408"/>
    </source>
</evidence>
<keyword evidence="4" id="KW-0227">DNA damage</keyword>
<evidence type="ECO:0000313" key="8">
    <source>
        <dbReference type="EMBL" id="OIQ64595.1"/>
    </source>
</evidence>
<evidence type="ECO:0000256" key="2">
    <source>
        <dbReference type="ARBA" id="ARBA00021315"/>
    </source>
</evidence>
<comment type="caution">
    <text evidence="8">The sequence shown here is derived from an EMBL/GenBank/DDBJ whole genome shotgun (WGS) entry which is preliminary data.</text>
</comment>
<accession>A0A1J5PH50</accession>
<evidence type="ECO:0000256" key="5">
    <source>
        <dbReference type="ARBA" id="ARBA00022840"/>
    </source>
</evidence>
<dbReference type="GO" id="GO:0043590">
    <property type="term" value="C:bacterial nucleoid"/>
    <property type="evidence" value="ECO:0007669"/>
    <property type="project" value="TreeGrafter"/>
</dbReference>
<dbReference type="GO" id="GO:0009432">
    <property type="term" value="P:SOS response"/>
    <property type="evidence" value="ECO:0007669"/>
    <property type="project" value="TreeGrafter"/>
</dbReference>
<organism evidence="8">
    <name type="scientific">mine drainage metagenome</name>
    <dbReference type="NCBI Taxonomy" id="410659"/>
    <lineage>
        <taxon>unclassified sequences</taxon>
        <taxon>metagenomes</taxon>
        <taxon>ecological metagenomes</taxon>
    </lineage>
</organism>
<dbReference type="EMBL" id="MLJW01007988">
    <property type="protein sequence ID" value="OIQ64595.1"/>
    <property type="molecule type" value="Genomic_DNA"/>
</dbReference>